<dbReference type="Proteomes" id="UP001150830">
    <property type="component" value="Unassembled WGS sequence"/>
</dbReference>
<dbReference type="Gene3D" id="1.25.10.10">
    <property type="entry name" value="Leucine-rich Repeat Variant"/>
    <property type="match status" value="1"/>
</dbReference>
<dbReference type="InterPro" id="IPR021133">
    <property type="entry name" value="HEAT_type_2"/>
</dbReference>
<accession>A0A9X3ITU7</accession>
<dbReference type="InterPro" id="IPR016024">
    <property type="entry name" value="ARM-type_fold"/>
</dbReference>
<comment type="caution">
    <text evidence="1">The sequence shown here is derived from an EMBL/GenBank/DDBJ whole genome shotgun (WGS) entry which is preliminary data.</text>
</comment>
<evidence type="ECO:0000313" key="1">
    <source>
        <dbReference type="EMBL" id="MCY0965528.1"/>
    </source>
</evidence>
<organism evidence="1 2">
    <name type="scientific">Parathalassolituus penaei</name>
    <dbReference type="NCBI Taxonomy" id="2997323"/>
    <lineage>
        <taxon>Bacteria</taxon>
        <taxon>Pseudomonadati</taxon>
        <taxon>Pseudomonadota</taxon>
        <taxon>Gammaproteobacteria</taxon>
        <taxon>Oceanospirillales</taxon>
        <taxon>Oceanospirillaceae</taxon>
        <taxon>Parathalassolituus</taxon>
    </lineage>
</organism>
<evidence type="ECO:0000313" key="2">
    <source>
        <dbReference type="Proteomes" id="UP001150830"/>
    </source>
</evidence>
<dbReference type="AlphaFoldDB" id="A0A9X3ITU7"/>
<reference evidence="1" key="1">
    <citation type="submission" date="2022-11" db="EMBL/GenBank/DDBJ databases">
        <title>Parathalassolutuus dongxingensis gen. nov., sp. nov., a novel member of family Oceanospirillaceae isolated from a coastal shrimp pond in Guangxi, China.</title>
        <authorList>
            <person name="Chen H."/>
        </authorList>
    </citation>
    <scope>NUCLEOTIDE SEQUENCE</scope>
    <source>
        <strain evidence="1">G-43</strain>
    </source>
</reference>
<keyword evidence="2" id="KW-1185">Reference proteome</keyword>
<dbReference type="RefSeq" id="WP_283173742.1">
    <property type="nucleotide sequence ID" value="NZ_JAPNOA010000027.1"/>
</dbReference>
<sequence length="211" mass="23311">MALLQKSGQPRPAPDDPTGRILDVEALERCLHDPSADIRRRAAADLASCQQATQWLLTQLQQETIPSVRQVIITSLTRINTTEAVQGLATCLRAEDARLRNDAIEAMKQMPDAMAPVIEELLQDQDPDIRIFAVNILESLCHEQVENWLLDVMDNDASINVVCAALDIIGEVGTEIALPVLERTARRFNDAYVGFACDLAIRRIADSRPAS</sequence>
<dbReference type="SUPFAM" id="SSF48371">
    <property type="entry name" value="ARM repeat"/>
    <property type="match status" value="1"/>
</dbReference>
<gene>
    <name evidence="1" type="ORF">OUO13_10040</name>
</gene>
<dbReference type="InterPro" id="IPR011989">
    <property type="entry name" value="ARM-like"/>
</dbReference>
<dbReference type="EMBL" id="JAPNOA010000027">
    <property type="protein sequence ID" value="MCY0965528.1"/>
    <property type="molecule type" value="Genomic_DNA"/>
</dbReference>
<proteinExistence type="predicted"/>
<dbReference type="PROSITE" id="PS50077">
    <property type="entry name" value="HEAT_REPEAT"/>
    <property type="match status" value="1"/>
</dbReference>
<name>A0A9X3ITU7_9GAMM</name>
<protein>
    <submittedName>
        <fullName evidence="1">HEAT repeat domain-containing protein</fullName>
    </submittedName>
</protein>
<dbReference type="Pfam" id="PF13646">
    <property type="entry name" value="HEAT_2"/>
    <property type="match status" value="2"/>
</dbReference>